<evidence type="ECO:0000259" key="1">
    <source>
        <dbReference type="Pfam" id="PF14652"/>
    </source>
</evidence>
<evidence type="ECO:0000313" key="2">
    <source>
        <dbReference type="EMBL" id="EDO47948.1"/>
    </source>
</evidence>
<sequence>WYTNVLFFVSSRLIDLEIPTLPLGKKLVVNLKSTWGDRHYVGLNGIEVFTDEGRPAEIADILADPPDINVLPEYGNDPRVVTNLIDGVYRTSIAMIRIWIRPTLQYSDDTDVGKTHTSVIAMIRIWNYNKSRIHSYRGARDVEFSLDGSLIFQGEIARASGTLGADEPFGDDKGERPFTCARQRKQKQAEHEEVDAFIEQGLHCTQVSMAMSPYADSADEADICNGYYTGQGKLYHREPKIIFRSRIPLVQLNFASTWGDPYYLGLTGLELLTPQMVPIPLNIDMLQANPRDLNDLPDYGDDDRTLDKIVDGTNVTTSDEHMWLIPFTDGEDHTLTIDLGLKTELLGMRVWNYNKSLDGTFRGAKIVHVSLDGKLISPPEGYLLRKGPGNVHFDFAQDVYFSGRTSTGGILVRPNRSQSRVNIRKLIPDYEPALMPTGFVFQFQLLSSWGDPYYVGLNGIEFYDSEGYRIRLRASDVTAYPHSVNVLDGVTDDVRTPDKLVDGVNDTMDGKHMWLAPTFPGQINLIYVIFDEPKTVSMIKMWNYSKTPIRGAHQFGILVDDLLVYHGFLPQVPRTGCRGILPNLDMQVPHHTVLFTDSPENVAISERGNLVKQTELEQDVQLTNDNTVVTRYATPTPAKAADPGMSRLIG</sequence>
<dbReference type="AlphaFoldDB" id="A7RKQ8"/>
<dbReference type="InParanoid" id="A7RKQ8"/>
<proteinExistence type="predicted"/>
<feature type="domain" description="KATNIP" evidence="1">
    <location>
        <begin position="252"/>
        <end position="572"/>
    </location>
</feature>
<reference evidence="2 3" key="1">
    <citation type="journal article" date="2007" name="Science">
        <title>Sea anemone genome reveals ancestral eumetazoan gene repertoire and genomic organization.</title>
        <authorList>
            <person name="Putnam N.H."/>
            <person name="Srivastava M."/>
            <person name="Hellsten U."/>
            <person name="Dirks B."/>
            <person name="Chapman J."/>
            <person name="Salamov A."/>
            <person name="Terry A."/>
            <person name="Shapiro H."/>
            <person name="Lindquist E."/>
            <person name="Kapitonov V.V."/>
            <person name="Jurka J."/>
            <person name="Genikhovich G."/>
            <person name="Grigoriev I.V."/>
            <person name="Lucas S.M."/>
            <person name="Steele R.E."/>
            <person name="Finnerty J.R."/>
            <person name="Technau U."/>
            <person name="Martindale M.Q."/>
            <person name="Rokhsar D.S."/>
        </authorList>
    </citation>
    <scope>NUCLEOTIDE SEQUENCE [LARGE SCALE GENOMIC DNA]</scope>
    <source>
        <strain evidence="3">CH2 X CH6</strain>
    </source>
</reference>
<dbReference type="InterPro" id="IPR027859">
    <property type="entry name" value="KATNIP_dom"/>
</dbReference>
<dbReference type="Pfam" id="PF14652">
    <property type="entry name" value="DUF4457"/>
    <property type="match status" value="2"/>
</dbReference>
<dbReference type="EMBL" id="DS469516">
    <property type="protein sequence ID" value="EDO47948.1"/>
    <property type="molecule type" value="Genomic_DNA"/>
</dbReference>
<dbReference type="OMA" id="IAENDKC"/>
<accession>A7RKQ8</accession>
<dbReference type="eggNOG" id="ENOG502QRY1">
    <property type="taxonomic scope" value="Eukaryota"/>
</dbReference>
<organism evidence="2 3">
    <name type="scientific">Nematostella vectensis</name>
    <name type="common">Starlet sea anemone</name>
    <dbReference type="NCBI Taxonomy" id="45351"/>
    <lineage>
        <taxon>Eukaryota</taxon>
        <taxon>Metazoa</taxon>
        <taxon>Cnidaria</taxon>
        <taxon>Anthozoa</taxon>
        <taxon>Hexacorallia</taxon>
        <taxon>Actiniaria</taxon>
        <taxon>Edwardsiidae</taxon>
        <taxon>Nematostella</taxon>
    </lineage>
</organism>
<dbReference type="STRING" id="45351.A7RKQ8"/>
<dbReference type="InterPro" id="IPR026704">
    <property type="entry name" value="KATNIP"/>
</dbReference>
<dbReference type="Proteomes" id="UP000001593">
    <property type="component" value="Unassembled WGS sequence"/>
</dbReference>
<feature type="domain" description="KATNIP" evidence="1">
    <location>
        <begin position="30"/>
        <end position="160"/>
    </location>
</feature>
<dbReference type="PANTHER" id="PTHR21534:SF0">
    <property type="entry name" value="KATANIN-INTERACTING PROTEIN"/>
    <property type="match status" value="1"/>
</dbReference>
<evidence type="ECO:0000313" key="3">
    <source>
        <dbReference type="Proteomes" id="UP000001593"/>
    </source>
</evidence>
<gene>
    <name evidence="2" type="ORF">NEMVEDRAFT_v1g84767</name>
</gene>
<dbReference type="PANTHER" id="PTHR21534">
    <property type="entry name" value="KATANIN-INTERACTING PROTEIN"/>
    <property type="match status" value="1"/>
</dbReference>
<dbReference type="HOGENOM" id="CLU_003418_2_0_1"/>
<dbReference type="PhylomeDB" id="A7RKQ8"/>
<protein>
    <recommendedName>
        <fullName evidence="1">KATNIP domain-containing protein</fullName>
    </recommendedName>
</protein>
<name>A7RKQ8_NEMVE</name>
<keyword evidence="3" id="KW-1185">Reference proteome</keyword>
<feature type="non-terminal residue" evidence="2">
    <location>
        <position position="1"/>
    </location>
</feature>